<reference evidence="5" key="1">
    <citation type="submission" date="2022-08" db="EMBL/GenBank/DDBJ databases">
        <title>Alicyclobacillus dauci DSM2870, complete genome.</title>
        <authorList>
            <person name="Wang Q."/>
            <person name="Cai R."/>
            <person name="Wang Z."/>
        </authorList>
    </citation>
    <scope>NUCLEOTIDE SEQUENCE</scope>
    <source>
        <strain evidence="5">DSM 28700</strain>
    </source>
</reference>
<protein>
    <submittedName>
        <fullName evidence="5">AraC family transcriptional regulator</fullName>
    </submittedName>
</protein>
<dbReference type="InterPro" id="IPR009057">
    <property type="entry name" value="Homeodomain-like_sf"/>
</dbReference>
<dbReference type="Pfam" id="PF12833">
    <property type="entry name" value="HTH_18"/>
    <property type="match status" value="1"/>
</dbReference>
<dbReference type="SUPFAM" id="SSF46689">
    <property type="entry name" value="Homeodomain-like"/>
    <property type="match status" value="2"/>
</dbReference>
<keyword evidence="6" id="KW-1185">Reference proteome</keyword>
<dbReference type="Proteomes" id="UP001164803">
    <property type="component" value="Chromosome"/>
</dbReference>
<dbReference type="PANTHER" id="PTHR43280">
    <property type="entry name" value="ARAC-FAMILY TRANSCRIPTIONAL REGULATOR"/>
    <property type="match status" value="1"/>
</dbReference>
<gene>
    <name evidence="5" type="ORF">NZD86_10535</name>
</gene>
<evidence type="ECO:0000256" key="3">
    <source>
        <dbReference type="ARBA" id="ARBA00023163"/>
    </source>
</evidence>
<dbReference type="PROSITE" id="PS01124">
    <property type="entry name" value="HTH_ARAC_FAMILY_2"/>
    <property type="match status" value="1"/>
</dbReference>
<accession>A0ABY6Z7J3</accession>
<dbReference type="PANTHER" id="PTHR43280:SF26">
    <property type="entry name" value="ARAC-FAMILY TRANSCRIPTIONAL REGULATOR"/>
    <property type="match status" value="1"/>
</dbReference>
<keyword evidence="1" id="KW-0805">Transcription regulation</keyword>
<dbReference type="Gene3D" id="1.10.10.60">
    <property type="entry name" value="Homeodomain-like"/>
    <property type="match status" value="2"/>
</dbReference>
<dbReference type="EMBL" id="CP104064">
    <property type="protein sequence ID" value="WAH38873.1"/>
    <property type="molecule type" value="Genomic_DNA"/>
</dbReference>
<evidence type="ECO:0000313" key="6">
    <source>
        <dbReference type="Proteomes" id="UP001164803"/>
    </source>
</evidence>
<sequence length="208" mass="24551">MERCLDERNILLIPCHCEHTFYSHRRNEFLVVDIPEFLLGQEHRQPKGTWYPFDEKWKAIRFLIIDALEQGESKSSVLMDLFPYVVKQLFRGVRPVSIQYIDDHFDEDVTLEQLASIENYSVSHYSQWFRRKTGKTPTVYQQEIRLEHAQQLLRDTSLPIGRIAREIGMQHQSSLTRLFQKHLGMTPAAYKKTMDLAKKDDIKEKSAP</sequence>
<organism evidence="5 6">
    <name type="scientific">Alicyclobacillus dauci</name>
    <dbReference type="NCBI Taxonomy" id="1475485"/>
    <lineage>
        <taxon>Bacteria</taxon>
        <taxon>Bacillati</taxon>
        <taxon>Bacillota</taxon>
        <taxon>Bacilli</taxon>
        <taxon>Bacillales</taxon>
        <taxon>Alicyclobacillaceae</taxon>
        <taxon>Alicyclobacillus</taxon>
    </lineage>
</organism>
<keyword evidence="2" id="KW-0238">DNA-binding</keyword>
<dbReference type="PROSITE" id="PS00041">
    <property type="entry name" value="HTH_ARAC_FAMILY_1"/>
    <property type="match status" value="1"/>
</dbReference>
<dbReference type="InterPro" id="IPR018060">
    <property type="entry name" value="HTH_AraC"/>
</dbReference>
<evidence type="ECO:0000256" key="2">
    <source>
        <dbReference type="ARBA" id="ARBA00023125"/>
    </source>
</evidence>
<dbReference type="RefSeq" id="WP_268046472.1">
    <property type="nucleotide sequence ID" value="NZ_CP104064.1"/>
</dbReference>
<dbReference type="SMART" id="SM00342">
    <property type="entry name" value="HTH_ARAC"/>
    <property type="match status" value="1"/>
</dbReference>
<evidence type="ECO:0000259" key="4">
    <source>
        <dbReference type="PROSITE" id="PS01124"/>
    </source>
</evidence>
<name>A0ABY6Z7J3_9BACL</name>
<keyword evidence="3" id="KW-0804">Transcription</keyword>
<evidence type="ECO:0000256" key="1">
    <source>
        <dbReference type="ARBA" id="ARBA00023015"/>
    </source>
</evidence>
<proteinExistence type="predicted"/>
<evidence type="ECO:0000313" key="5">
    <source>
        <dbReference type="EMBL" id="WAH38873.1"/>
    </source>
</evidence>
<dbReference type="InterPro" id="IPR018062">
    <property type="entry name" value="HTH_AraC-typ_CS"/>
</dbReference>
<feature type="domain" description="HTH araC/xylS-type" evidence="4">
    <location>
        <begin position="95"/>
        <end position="193"/>
    </location>
</feature>